<dbReference type="AlphaFoldDB" id="A0A8J7VVB9"/>
<organism evidence="6">
    <name type="scientific">Coralloluteibacterium stylophorae</name>
    <dbReference type="NCBI Taxonomy" id="1776034"/>
    <lineage>
        <taxon>Bacteria</taxon>
        <taxon>Pseudomonadati</taxon>
        <taxon>Pseudomonadota</taxon>
        <taxon>Gammaproteobacteria</taxon>
        <taxon>Lysobacterales</taxon>
        <taxon>Lysobacteraceae</taxon>
        <taxon>Coralloluteibacterium</taxon>
    </lineage>
</organism>
<keyword evidence="8" id="KW-1185">Reference proteome</keyword>
<dbReference type="PIRSF" id="PIRSF000460">
    <property type="entry name" value="Pprylas_GlgP"/>
    <property type="match status" value="1"/>
</dbReference>
<dbReference type="PANTHER" id="PTHR42655:SF1">
    <property type="entry name" value="GLYCOGEN PHOSPHORYLASE"/>
    <property type="match status" value="1"/>
</dbReference>
<keyword evidence="4" id="KW-0663">Pyridoxal phosphate</keyword>
<evidence type="ECO:0000313" key="6">
    <source>
        <dbReference type="EMBL" id="MBR0562428.1"/>
    </source>
</evidence>
<evidence type="ECO:0000256" key="3">
    <source>
        <dbReference type="ARBA" id="ARBA00022533"/>
    </source>
</evidence>
<accession>A0A8J7VVB9</accession>
<dbReference type="RefSeq" id="WP_211926371.1">
    <property type="nucleotide sequence ID" value="NZ_JAGQFT020000001.1"/>
</dbReference>
<dbReference type="EMBL" id="JAGQFT020000001">
    <property type="protein sequence ID" value="MBS7455627.1"/>
    <property type="molecule type" value="Genomic_DNA"/>
</dbReference>
<evidence type="ECO:0000256" key="1">
    <source>
        <dbReference type="ARBA" id="ARBA00001275"/>
    </source>
</evidence>
<sequence>MTDSPEPTIDPRSALRELAMDLSIRWDAGNDGIWRAIDEELWEMTRNPCLVLSASSPERLEATVSGAAFRRTIATLASARHARDTAATWFQTRHGDGPLRHVAYFCMEYMLSESLPIYSGGLGNVAGDQLAAANDLGVPVTAVGLLWQHGYFRQEITAAGEQQALYPVNDTHHMPICPLYRPDGSIVRLPIHLPGVTLWIRAWEAKVGRNRLLLLDTNDPANPPQIRLITSELYGGDSESRIRQEIILGIGGWRLLREVGIVPDVLHLNEGHAAFAVLERARDHVREHKVPFEVALAATRAGNVFTTHTPVEAGFDRFAPELVAKYLRRYAEQELHLPLPALLALGRRHAEDVDEPFNMAWLATRCSGGVNAVSELHGDTSRRIFTDLFPRWPEAEVPVGHVTNGIHVPTWISRAARPLWEKALGADAWRAMPEPADVRGDADLSGTSDAELWAMRNQARGTLVEFARTHVARSIAIRGASIEQMEAARHLFDPQVLTLGFARRFATYKRPNLLLADPGRLLRILNDPERPVQLMIAGKAHPADRKGQAMVQEWAEFVRLPEARGRVAFLADYDMRVARHLVQGVDVWVNTPRRPWEASGTSGMKVLANGGLNLSQLDGWWAEAYAADVGWGIGDGQEHGPEWDAADAAQLYDLLESEVVPEFYARDGEGLPRAWLARIRTSMSRLTAHFSSDRTVREYLERYYLPAAVRVRADAARDPVLLSERLRKTEGLAANWHDIRFLGTSVRTTGGVHRVAVALCAGAVDPASLRVELYANPRDGAAPEIVPLQRQPGSRDMRELHYFADVPADRPADHYTARVVPALADTAVPLEAPQILWAR</sequence>
<dbReference type="SUPFAM" id="SSF53756">
    <property type="entry name" value="UDP-Glycosyltransferase/glycogen phosphorylase"/>
    <property type="match status" value="1"/>
</dbReference>
<dbReference type="Pfam" id="PF00343">
    <property type="entry name" value="Phosphorylase"/>
    <property type="match status" value="1"/>
</dbReference>
<dbReference type="NCBIfam" id="TIGR02094">
    <property type="entry name" value="more_P_ylases"/>
    <property type="match status" value="1"/>
</dbReference>
<dbReference type="GO" id="GO:0030170">
    <property type="term" value="F:pyridoxal phosphate binding"/>
    <property type="evidence" value="ECO:0007669"/>
    <property type="project" value="InterPro"/>
</dbReference>
<evidence type="ECO:0000313" key="8">
    <source>
        <dbReference type="Proteomes" id="UP000675747"/>
    </source>
</evidence>
<reference evidence="7 8" key="1">
    <citation type="journal article" date="2021" name="Microbiol. Resour. Announc.">
        <title>Draft Genome Sequence of Coralloluteibacterium stylophorae LMG 29479T.</title>
        <authorList>
            <person name="Karlyshev A.V."/>
            <person name="Kudryashova E.B."/>
            <person name="Ariskina E.V."/>
            <person name="Conroy A.P."/>
            <person name="Abidueva E.Y."/>
        </authorList>
    </citation>
    <scope>NUCLEOTIDE SEQUENCE [LARGE SCALE GENOMIC DNA]</scope>
    <source>
        <strain evidence="7 8">LMG 29479</strain>
    </source>
</reference>
<evidence type="ECO:0000259" key="5">
    <source>
        <dbReference type="Pfam" id="PF11897"/>
    </source>
</evidence>
<comment type="caution">
    <text evidence="6">The sequence shown here is derived from an EMBL/GenBank/DDBJ whole genome shotgun (WGS) entry which is preliminary data.</text>
</comment>
<dbReference type="Proteomes" id="UP000675747">
    <property type="component" value="Unassembled WGS sequence"/>
</dbReference>
<gene>
    <name evidence="6" type="primary">glgP</name>
    <name evidence="7" type="ORF">KB893_000555</name>
    <name evidence="6" type="ORF">KB893_07865</name>
</gene>
<dbReference type="EMBL" id="JAGQFT010000051">
    <property type="protein sequence ID" value="MBR0562428.1"/>
    <property type="molecule type" value="Genomic_DNA"/>
</dbReference>
<dbReference type="Pfam" id="PF11897">
    <property type="entry name" value="DUF3417"/>
    <property type="match status" value="1"/>
</dbReference>
<dbReference type="GO" id="GO:0005975">
    <property type="term" value="P:carbohydrate metabolic process"/>
    <property type="evidence" value="ECO:0007669"/>
    <property type="project" value="InterPro"/>
</dbReference>
<evidence type="ECO:0000256" key="2">
    <source>
        <dbReference type="ARBA" id="ARBA00006047"/>
    </source>
</evidence>
<feature type="domain" description="DUF3417" evidence="5">
    <location>
        <begin position="14"/>
        <end position="115"/>
    </location>
</feature>
<dbReference type="InterPro" id="IPR052182">
    <property type="entry name" value="Glycogen/Maltodextrin_Phosph"/>
</dbReference>
<comment type="catalytic activity">
    <reaction evidence="1">
        <text>[(1-&gt;4)-alpha-D-glucosyl](n) + phosphate = [(1-&gt;4)-alpha-D-glucosyl](n-1) + alpha-D-glucose 1-phosphate</text>
        <dbReference type="Rhea" id="RHEA:41732"/>
        <dbReference type="Rhea" id="RHEA-COMP:9584"/>
        <dbReference type="Rhea" id="RHEA-COMP:9586"/>
        <dbReference type="ChEBI" id="CHEBI:15444"/>
        <dbReference type="ChEBI" id="CHEBI:43474"/>
        <dbReference type="ChEBI" id="CHEBI:58601"/>
        <dbReference type="EC" id="2.4.1.1"/>
    </reaction>
</comment>
<dbReference type="InterPro" id="IPR000811">
    <property type="entry name" value="Glyco_trans_35"/>
</dbReference>
<dbReference type="PANTHER" id="PTHR42655">
    <property type="entry name" value="GLYCOGEN PHOSPHORYLASE"/>
    <property type="match status" value="1"/>
</dbReference>
<name>A0A8J7VVB9_9GAMM</name>
<dbReference type="Gene3D" id="3.40.50.2000">
    <property type="entry name" value="Glycogen Phosphorylase B"/>
    <property type="match status" value="3"/>
</dbReference>
<reference evidence="6" key="2">
    <citation type="submission" date="2021-04" db="EMBL/GenBank/DDBJ databases">
        <authorList>
            <person name="Karlyshev A.V."/>
        </authorList>
    </citation>
    <scope>NUCLEOTIDE SEQUENCE</scope>
    <source>
        <strain evidence="6">LMG 29479</strain>
    </source>
</reference>
<protein>
    <submittedName>
        <fullName evidence="6">Alpha-glucan family phosphorylase</fullName>
    </submittedName>
</protein>
<dbReference type="InterPro" id="IPR024517">
    <property type="entry name" value="Glycogen_phosphorylase_DUF3417"/>
</dbReference>
<keyword evidence="3" id="KW-0021">Allosteric enzyme</keyword>
<comment type="similarity">
    <text evidence="2">Belongs to the glycogen phosphorylase family.</text>
</comment>
<feature type="modified residue" description="N6-(pyridoxal phosphate)lysine" evidence="4">
    <location>
        <position position="605"/>
    </location>
</feature>
<evidence type="ECO:0000256" key="4">
    <source>
        <dbReference type="PIRSR" id="PIRSR000460-1"/>
    </source>
</evidence>
<dbReference type="GO" id="GO:0008184">
    <property type="term" value="F:glycogen phosphorylase activity"/>
    <property type="evidence" value="ECO:0007669"/>
    <property type="project" value="InterPro"/>
</dbReference>
<dbReference type="InterPro" id="IPR011834">
    <property type="entry name" value="Agluc_phsphrylas"/>
</dbReference>
<proteinExistence type="inferred from homology"/>
<evidence type="ECO:0000313" key="7">
    <source>
        <dbReference type="EMBL" id="MBS7455627.1"/>
    </source>
</evidence>